<evidence type="ECO:0000256" key="1">
    <source>
        <dbReference type="ARBA" id="ARBA00005964"/>
    </source>
</evidence>
<protein>
    <recommendedName>
        <fullName evidence="6">Carboxylesterase type B domain-containing protein</fullName>
    </recommendedName>
</protein>
<evidence type="ECO:0000259" key="6">
    <source>
        <dbReference type="Pfam" id="PF00135"/>
    </source>
</evidence>
<keyword evidence="5" id="KW-0732">Signal</keyword>
<accession>A0A8J2PFM8</accession>
<keyword evidence="8" id="KW-1185">Reference proteome</keyword>
<dbReference type="GO" id="GO:0052689">
    <property type="term" value="F:carboxylic ester hydrolase activity"/>
    <property type="evidence" value="ECO:0007669"/>
    <property type="project" value="UniProtKB-KW"/>
</dbReference>
<keyword evidence="3" id="KW-0378">Hydrolase</keyword>
<dbReference type="AlphaFoldDB" id="A0A8J2PFM8"/>
<evidence type="ECO:0000313" key="7">
    <source>
        <dbReference type="EMBL" id="CAG7784844.1"/>
    </source>
</evidence>
<name>A0A8J2PFM8_9HEXA</name>
<dbReference type="Pfam" id="PF00135">
    <property type="entry name" value="COesterase"/>
    <property type="match status" value="1"/>
</dbReference>
<keyword evidence="4" id="KW-0325">Glycoprotein</keyword>
<evidence type="ECO:0000256" key="4">
    <source>
        <dbReference type="ARBA" id="ARBA00023180"/>
    </source>
</evidence>
<comment type="caution">
    <text evidence="7">The sequence shown here is derived from an EMBL/GenBank/DDBJ whole genome shotgun (WGS) entry which is preliminary data.</text>
</comment>
<keyword evidence="2" id="KW-0719">Serine esterase</keyword>
<evidence type="ECO:0000256" key="5">
    <source>
        <dbReference type="SAM" id="SignalP"/>
    </source>
</evidence>
<proteinExistence type="inferred from homology"/>
<dbReference type="Proteomes" id="UP000708208">
    <property type="component" value="Unassembled WGS sequence"/>
</dbReference>
<dbReference type="EMBL" id="CAJVCH010284298">
    <property type="protein sequence ID" value="CAG7784844.1"/>
    <property type="molecule type" value="Genomic_DNA"/>
</dbReference>
<evidence type="ECO:0000256" key="3">
    <source>
        <dbReference type="ARBA" id="ARBA00022801"/>
    </source>
</evidence>
<comment type="similarity">
    <text evidence="1">Belongs to the type-B carboxylesterase/lipase family.</text>
</comment>
<evidence type="ECO:0000313" key="8">
    <source>
        <dbReference type="Proteomes" id="UP000708208"/>
    </source>
</evidence>
<evidence type="ECO:0000256" key="2">
    <source>
        <dbReference type="ARBA" id="ARBA00022487"/>
    </source>
</evidence>
<feature type="signal peptide" evidence="5">
    <location>
        <begin position="1"/>
        <end position="20"/>
    </location>
</feature>
<dbReference type="PANTHER" id="PTHR43142">
    <property type="entry name" value="CARBOXYLIC ESTER HYDROLASE"/>
    <property type="match status" value="1"/>
</dbReference>
<organism evidence="7 8">
    <name type="scientific">Allacma fusca</name>
    <dbReference type="NCBI Taxonomy" id="39272"/>
    <lineage>
        <taxon>Eukaryota</taxon>
        <taxon>Metazoa</taxon>
        <taxon>Ecdysozoa</taxon>
        <taxon>Arthropoda</taxon>
        <taxon>Hexapoda</taxon>
        <taxon>Collembola</taxon>
        <taxon>Symphypleona</taxon>
        <taxon>Sminthuridae</taxon>
        <taxon>Allacma</taxon>
    </lineage>
</organism>
<feature type="chain" id="PRO_5035167866" description="Carboxylesterase type B domain-containing protein" evidence="5">
    <location>
        <begin position="21"/>
        <end position="215"/>
    </location>
</feature>
<dbReference type="PANTHER" id="PTHR43142:SF1">
    <property type="entry name" value="CARBOXYLIC ESTER HYDROLASE"/>
    <property type="match status" value="1"/>
</dbReference>
<reference evidence="7" key="1">
    <citation type="submission" date="2021-06" db="EMBL/GenBank/DDBJ databases">
        <authorList>
            <person name="Hodson N. C."/>
            <person name="Mongue J. A."/>
            <person name="Jaron S. K."/>
        </authorList>
    </citation>
    <scope>NUCLEOTIDE SEQUENCE</scope>
</reference>
<gene>
    <name evidence="7" type="ORF">AFUS01_LOCUS23505</name>
</gene>
<dbReference type="InterPro" id="IPR002018">
    <property type="entry name" value="CarbesteraseB"/>
</dbReference>
<dbReference type="OrthoDB" id="3200163at2759"/>
<sequence length="215" mass="23849">MKQLLVRVLGLAFFVGLSSGQDAPTPAPGPMLDMMNIPLGQMKGAMMMSRNQREYYSFMSIPYAKPPRKFEPAEPPMPWNGILDAAKMAPLCPQTKYNAPGDILGQEDCLYLTVHAPKEALRRRGIGPMYPVIFFIHGGTFMNGAGDEHGAKYFMDEDVILVTFNYRLGALGFLSTGDAPYAITHVIWSVLPRDCSQWLRPSPMGRGEKPCRNCS</sequence>
<feature type="domain" description="Carboxylesterase type B" evidence="6">
    <location>
        <begin position="35"/>
        <end position="179"/>
    </location>
</feature>